<keyword evidence="2" id="KW-1185">Reference proteome</keyword>
<gene>
    <name evidence="1" type="primary">g3773</name>
    <name evidence="1" type="ORF">NpPPO83_00003773</name>
</gene>
<sequence length="327" mass="34790">MDSMRSGCVANNPDIDTSYGYVPSEAAGITFIALFGVTTLLHLGQSIWGRQWWTLLFALGGLTEVIGWIGRTWSASCPYNNDAFLMQITTLIIAPTFWTAALYIILGRLIALSGPHTSPLTPRTYLIIFCTCDIVSLVLQAIGGGMASVASSANPPEDTAAGTNIMVAGIVFQMAAITVFCALFVVFIQRVRRAEKTGQGVALSRGTKILIAATSTSITFIYVRSIYRTIELLQGWDGYLITHEPYFIVLDGAMMVAAAAVFNIVHPARFLRADVDGARSRKEVELGMVGGPFSTAPTVVEGEGEDIGGGKRGSAAGSVASLAGSKY</sequence>
<reference evidence="1" key="1">
    <citation type="submission" date="2024-09" db="EMBL/GenBank/DDBJ databases">
        <title>Draft Genome Sequences of Neofusicoccum parvum.</title>
        <authorList>
            <person name="Ashida A."/>
            <person name="Camagna M."/>
            <person name="Tanaka A."/>
            <person name="Takemoto D."/>
        </authorList>
    </citation>
    <scope>NUCLEOTIDE SEQUENCE</scope>
    <source>
        <strain evidence="1">PPO83</strain>
    </source>
</reference>
<dbReference type="Proteomes" id="UP001165186">
    <property type="component" value="Unassembled WGS sequence"/>
</dbReference>
<evidence type="ECO:0000313" key="2">
    <source>
        <dbReference type="Proteomes" id="UP001165186"/>
    </source>
</evidence>
<organism evidence="1 2">
    <name type="scientific">Neofusicoccum parvum</name>
    <dbReference type="NCBI Taxonomy" id="310453"/>
    <lineage>
        <taxon>Eukaryota</taxon>
        <taxon>Fungi</taxon>
        <taxon>Dikarya</taxon>
        <taxon>Ascomycota</taxon>
        <taxon>Pezizomycotina</taxon>
        <taxon>Dothideomycetes</taxon>
        <taxon>Dothideomycetes incertae sedis</taxon>
        <taxon>Botryosphaeriales</taxon>
        <taxon>Botryosphaeriaceae</taxon>
        <taxon>Neofusicoccum</taxon>
    </lineage>
</organism>
<dbReference type="EMBL" id="BSXG01000057">
    <property type="protein sequence ID" value="GME29187.1"/>
    <property type="molecule type" value="Genomic_DNA"/>
</dbReference>
<proteinExistence type="predicted"/>
<comment type="caution">
    <text evidence="1">The sequence shown here is derived from an EMBL/GenBank/DDBJ whole genome shotgun (WGS) entry which is preliminary data.</text>
</comment>
<name>A0ACB5S905_9PEZI</name>
<accession>A0ACB5S905</accession>
<evidence type="ECO:0000313" key="1">
    <source>
        <dbReference type="EMBL" id="GME29187.1"/>
    </source>
</evidence>
<protein>
    <submittedName>
        <fullName evidence="1">Rta1 domain protein</fullName>
    </submittedName>
</protein>